<evidence type="ECO:0000256" key="2">
    <source>
        <dbReference type="ARBA" id="ARBA00023125"/>
    </source>
</evidence>
<dbReference type="Pfam" id="PF13412">
    <property type="entry name" value="HTH_24"/>
    <property type="match status" value="1"/>
</dbReference>
<dbReference type="AlphaFoldDB" id="A0A4S4A602"/>
<dbReference type="Gene3D" id="3.30.70.920">
    <property type="match status" value="1"/>
</dbReference>
<gene>
    <name evidence="5" type="ORF">E6C51_02435</name>
</gene>
<keyword evidence="6" id="KW-1185">Reference proteome</keyword>
<evidence type="ECO:0000256" key="1">
    <source>
        <dbReference type="ARBA" id="ARBA00023015"/>
    </source>
</evidence>
<dbReference type="EMBL" id="SSOA01000001">
    <property type="protein sequence ID" value="THF53981.1"/>
    <property type="molecule type" value="Genomic_DNA"/>
</dbReference>
<dbReference type="Gene3D" id="1.10.10.10">
    <property type="entry name" value="Winged helix-like DNA-binding domain superfamily/Winged helix DNA-binding domain"/>
    <property type="match status" value="1"/>
</dbReference>
<comment type="caution">
    <text evidence="5">The sequence shown here is derived from an EMBL/GenBank/DDBJ whole genome shotgun (WGS) entry which is preliminary data.</text>
</comment>
<dbReference type="InterPro" id="IPR011991">
    <property type="entry name" value="ArsR-like_HTH"/>
</dbReference>
<dbReference type="GO" id="GO:0043565">
    <property type="term" value="F:sequence-specific DNA binding"/>
    <property type="evidence" value="ECO:0007669"/>
    <property type="project" value="InterPro"/>
</dbReference>
<sequence>MAGGLSVLDDRDRKILDVLQRDAAIAVSDLADQVSLSISACSRRIQRLEEGGYIERRIAVLNREKVGVPTTVYALVKTAHHTDEWTEEFRRAIGDIAEIVEAHRLTGHHDYILKIVLPRVEHYDVVYRRLVRRIELFDVSASISMETMKSGSAVPVDYAV</sequence>
<dbReference type="SUPFAM" id="SSF46785">
    <property type="entry name" value="Winged helix' DNA-binding domain"/>
    <property type="match status" value="1"/>
</dbReference>
<dbReference type="InterPro" id="IPR036388">
    <property type="entry name" value="WH-like_DNA-bd_sf"/>
</dbReference>
<keyword evidence="3" id="KW-0804">Transcription</keyword>
<evidence type="ECO:0000256" key="3">
    <source>
        <dbReference type="ARBA" id="ARBA00023163"/>
    </source>
</evidence>
<protein>
    <submittedName>
        <fullName evidence="5">Lrp/AsnC family transcriptional regulator</fullName>
    </submittedName>
</protein>
<dbReference type="Proteomes" id="UP000310754">
    <property type="component" value="Unassembled WGS sequence"/>
</dbReference>
<dbReference type="InterPro" id="IPR000485">
    <property type="entry name" value="AsnC-type_HTH_dom"/>
</dbReference>
<dbReference type="GO" id="GO:0043200">
    <property type="term" value="P:response to amino acid"/>
    <property type="evidence" value="ECO:0007669"/>
    <property type="project" value="TreeGrafter"/>
</dbReference>
<dbReference type="SUPFAM" id="SSF54909">
    <property type="entry name" value="Dimeric alpha+beta barrel"/>
    <property type="match status" value="1"/>
</dbReference>
<reference evidence="5 6" key="1">
    <citation type="submission" date="2019-04" db="EMBL/GenBank/DDBJ databases">
        <title>Rhizobium terrae sp. nov., isolated from a paddy soil.</title>
        <authorList>
            <person name="Lin S.-Y."/>
            <person name="Hameed A."/>
            <person name="Huang H.-I."/>
            <person name="Young C.-C."/>
        </authorList>
    </citation>
    <scope>NUCLEOTIDE SEQUENCE [LARGE SCALE GENOMIC DNA]</scope>
    <source>
        <strain evidence="5 6">CC-HIH110</strain>
    </source>
</reference>
<dbReference type="PRINTS" id="PR00033">
    <property type="entry name" value="HTHASNC"/>
</dbReference>
<dbReference type="InterPro" id="IPR019887">
    <property type="entry name" value="Tscrpt_reg_AsnC/Lrp_C"/>
</dbReference>
<proteinExistence type="predicted"/>
<name>A0A4S4A602_9HYPH</name>
<dbReference type="GO" id="GO:0005829">
    <property type="term" value="C:cytosol"/>
    <property type="evidence" value="ECO:0007669"/>
    <property type="project" value="TreeGrafter"/>
</dbReference>
<keyword evidence="1" id="KW-0805">Transcription regulation</keyword>
<dbReference type="Pfam" id="PF01037">
    <property type="entry name" value="AsnC_trans_reg"/>
    <property type="match status" value="1"/>
</dbReference>
<organism evidence="5 6">
    <name type="scientific">Allorhizobium terrae</name>
    <dbReference type="NCBI Taxonomy" id="1848972"/>
    <lineage>
        <taxon>Bacteria</taxon>
        <taxon>Pseudomonadati</taxon>
        <taxon>Pseudomonadota</taxon>
        <taxon>Alphaproteobacteria</taxon>
        <taxon>Hyphomicrobiales</taxon>
        <taxon>Rhizobiaceae</taxon>
        <taxon>Rhizobium/Agrobacterium group</taxon>
        <taxon>Allorhizobium</taxon>
    </lineage>
</organism>
<dbReference type="InterPro" id="IPR011008">
    <property type="entry name" value="Dimeric_a/b-barrel"/>
</dbReference>
<dbReference type="PROSITE" id="PS50956">
    <property type="entry name" value="HTH_ASNC_2"/>
    <property type="match status" value="1"/>
</dbReference>
<evidence type="ECO:0000259" key="4">
    <source>
        <dbReference type="PROSITE" id="PS50956"/>
    </source>
</evidence>
<evidence type="ECO:0000313" key="6">
    <source>
        <dbReference type="Proteomes" id="UP000310754"/>
    </source>
</evidence>
<accession>A0A4S4A602</accession>
<keyword evidence="2" id="KW-0238">DNA-binding</keyword>
<feature type="domain" description="HTH asnC-type" evidence="4">
    <location>
        <begin position="8"/>
        <end position="69"/>
    </location>
</feature>
<dbReference type="InterPro" id="IPR019888">
    <property type="entry name" value="Tscrpt_reg_AsnC-like"/>
</dbReference>
<evidence type="ECO:0000313" key="5">
    <source>
        <dbReference type="EMBL" id="THF53981.1"/>
    </source>
</evidence>
<dbReference type="CDD" id="cd00090">
    <property type="entry name" value="HTH_ARSR"/>
    <property type="match status" value="1"/>
</dbReference>
<dbReference type="GO" id="GO:0006355">
    <property type="term" value="P:regulation of DNA-templated transcription"/>
    <property type="evidence" value="ECO:0007669"/>
    <property type="project" value="UniProtKB-ARBA"/>
</dbReference>
<dbReference type="InterPro" id="IPR036390">
    <property type="entry name" value="WH_DNA-bd_sf"/>
</dbReference>
<dbReference type="SMART" id="SM00344">
    <property type="entry name" value="HTH_ASNC"/>
    <property type="match status" value="1"/>
</dbReference>
<dbReference type="PANTHER" id="PTHR30154">
    <property type="entry name" value="LEUCINE-RESPONSIVE REGULATORY PROTEIN"/>
    <property type="match status" value="1"/>
</dbReference>
<dbReference type="PANTHER" id="PTHR30154:SF17">
    <property type="entry name" value="DNA-BINDING TRANSCRIPTIONAL ACTIVATOR DECR"/>
    <property type="match status" value="1"/>
</dbReference>